<accession>A0A0A2XEC9</accession>
<feature type="signal peptide" evidence="1">
    <location>
        <begin position="1"/>
        <end position="21"/>
    </location>
</feature>
<organism evidence="2 3">
    <name type="scientific">Gallibacterium anatis</name>
    <dbReference type="NCBI Taxonomy" id="750"/>
    <lineage>
        <taxon>Bacteria</taxon>
        <taxon>Pseudomonadati</taxon>
        <taxon>Pseudomonadota</taxon>
        <taxon>Gammaproteobacteria</taxon>
        <taxon>Pasteurellales</taxon>
        <taxon>Pasteurellaceae</taxon>
        <taxon>Gallibacterium</taxon>
    </lineage>
</organism>
<gene>
    <name evidence="2" type="ORF">JP32_08465</name>
</gene>
<evidence type="ECO:0000256" key="1">
    <source>
        <dbReference type="SAM" id="SignalP"/>
    </source>
</evidence>
<reference evidence="2 3" key="1">
    <citation type="submission" date="2014-08" db="EMBL/GenBank/DDBJ databases">
        <title>Chaperone-usher fimbriae in a diverse selection of Gallibacterium genomes.</title>
        <authorList>
            <person name="Kudirkiene E."/>
            <person name="Bager R.J."/>
            <person name="Johnson T.J."/>
            <person name="Bojesen A.M."/>
        </authorList>
    </citation>
    <scope>NUCLEOTIDE SEQUENCE [LARGE SCALE GENOMIC DNA]</scope>
    <source>
        <strain evidence="2 3">20558/3kl.</strain>
    </source>
</reference>
<dbReference type="Pfam" id="PF10670">
    <property type="entry name" value="DUF4198"/>
    <property type="match status" value="1"/>
</dbReference>
<evidence type="ECO:0000313" key="3">
    <source>
        <dbReference type="Proteomes" id="UP000030526"/>
    </source>
</evidence>
<comment type="caution">
    <text evidence="2">The sequence shown here is derived from an EMBL/GenBank/DDBJ whole genome shotgun (WGS) entry which is preliminary data.</text>
</comment>
<evidence type="ECO:0000313" key="2">
    <source>
        <dbReference type="EMBL" id="KGQ30711.1"/>
    </source>
</evidence>
<dbReference type="AlphaFoldDB" id="A0A0A2XEC9"/>
<dbReference type="RefSeq" id="WP_039084301.1">
    <property type="nucleotide sequence ID" value="NZ_JARTCE010000040.1"/>
</dbReference>
<protein>
    <submittedName>
        <fullName evidence="2">Nickel ABC transporter permease</fullName>
    </submittedName>
</protein>
<name>A0A0A2XEC9_9PAST</name>
<dbReference type="InterPro" id="IPR019613">
    <property type="entry name" value="DUF4198"/>
</dbReference>
<dbReference type="EMBL" id="JPXS01000042">
    <property type="protein sequence ID" value="KGQ30711.1"/>
    <property type="molecule type" value="Genomic_DNA"/>
</dbReference>
<feature type="chain" id="PRO_5002007556" evidence="1">
    <location>
        <begin position="22"/>
        <end position="264"/>
    </location>
</feature>
<keyword evidence="1" id="KW-0732">Signal</keyword>
<dbReference type="Proteomes" id="UP000030526">
    <property type="component" value="Unassembled WGS sequence"/>
</dbReference>
<proteinExistence type="predicted"/>
<sequence length="264" mass="29527">MKKLTKLTLLCGLALPFTSQAHDLWAYAQHSEADKPLLAVLGYGDKFPLGEKIAESRLNILNPLVLHQADGKNTTLTQQGENYHYVTKAPLGKGEFKISGSYKPTFWSKNEKGWKRENLTQMTDANYCEESSMFATTYVNNGVEVSDFAIAPVGLPLEIVPLVDPTQVSVMDVFPVQVLYQGQPAKGVSIIGTTNEFTKFDEKAVYDHREPQAFSGKTDSQGKVNILPALAGTWKLKAIYEMDYPDQKICQKRKLYSTYTFKVK</sequence>